<evidence type="ECO:0000259" key="3">
    <source>
        <dbReference type="PROSITE" id="PS51910"/>
    </source>
</evidence>
<dbReference type="PROSITE" id="PS51910">
    <property type="entry name" value="GH18_2"/>
    <property type="match status" value="1"/>
</dbReference>
<dbReference type="Proteomes" id="UP000461768">
    <property type="component" value="Unassembled WGS sequence"/>
</dbReference>
<keyword evidence="1" id="KW-0378">Hydrolase</keyword>
<dbReference type="Gene3D" id="3.10.350.10">
    <property type="entry name" value="LysM domain"/>
    <property type="match status" value="2"/>
</dbReference>
<dbReference type="GO" id="GO:0005975">
    <property type="term" value="P:carbohydrate metabolic process"/>
    <property type="evidence" value="ECO:0007669"/>
    <property type="project" value="InterPro"/>
</dbReference>
<dbReference type="InterPro" id="IPR011583">
    <property type="entry name" value="Chitinase_II/V-like_cat"/>
</dbReference>
<dbReference type="PROSITE" id="PS51782">
    <property type="entry name" value="LYSM"/>
    <property type="match status" value="2"/>
</dbReference>
<name>A0A7V7QJT0_9FIRM</name>
<dbReference type="InterPro" id="IPR001223">
    <property type="entry name" value="Glyco_hydro18_cat"/>
</dbReference>
<dbReference type="Gene3D" id="3.20.20.80">
    <property type="entry name" value="Glycosidases"/>
    <property type="match status" value="1"/>
</dbReference>
<dbReference type="SUPFAM" id="SSF54106">
    <property type="entry name" value="LysM domain"/>
    <property type="match status" value="2"/>
</dbReference>
<dbReference type="AlphaFoldDB" id="A0A7V7QJT0"/>
<keyword evidence="5" id="KW-1185">Reference proteome</keyword>
<dbReference type="GO" id="GO:0070492">
    <property type="term" value="F:oligosaccharide binding"/>
    <property type="evidence" value="ECO:0007669"/>
    <property type="project" value="TreeGrafter"/>
</dbReference>
<keyword evidence="1" id="KW-0326">Glycosidase</keyword>
<feature type="domain" description="LysM" evidence="2">
    <location>
        <begin position="6"/>
        <end position="50"/>
    </location>
</feature>
<comment type="caution">
    <text evidence="4">The sequence shown here is derived from an EMBL/GenBank/DDBJ whole genome shotgun (WGS) entry which is preliminary data.</text>
</comment>
<sequence>MRLNMIIHIVKSGDTIQSIAQFYEISTDKLMYDNELNNVDELAIGQSLVIVKPDITYTIQEGDTLLNIADKFDVSLIQLLANNPYLSDREYLYPGDTIVIKYTKKRVITTHGNTVPTINKTTLRKTLPYLTYISVLNYTAKNDGSIIQHYDDTEIIQISKAYGVAPLMLLTTLTIQGEANIAADLDILLNNEFQETQIQNILNTLKSKGYYGLNLSLQYISTSNIQFYEQYFTNVTSRLNAEGYQVFVTINPNIKELNKEINFEKINYSLINQLAQNIIFTSYEWAFNVNPPSPITSVHRTKVFLDYILNFIPSDKIIIGIATLGYDWTLPYAEGISNVNLISFDNVNNLASLYKSTIQFDDVSQTPFFTYTRDELELHAVWFINSQTINAILDLVTEYNLKGISVWNITVFNPQLWLMVNSQYEIEKIKL</sequence>
<dbReference type="PANTHER" id="PTHR46066">
    <property type="entry name" value="CHITINASE DOMAIN-CONTAINING PROTEIN 1 FAMILY MEMBER"/>
    <property type="match status" value="1"/>
</dbReference>
<evidence type="ECO:0000313" key="4">
    <source>
        <dbReference type="EMBL" id="KAB1437551.1"/>
    </source>
</evidence>
<dbReference type="Pfam" id="PF00704">
    <property type="entry name" value="Glyco_hydro_18"/>
    <property type="match status" value="1"/>
</dbReference>
<evidence type="ECO:0000256" key="1">
    <source>
        <dbReference type="ARBA" id="ARBA00023295"/>
    </source>
</evidence>
<dbReference type="Pfam" id="PF01476">
    <property type="entry name" value="LysM"/>
    <property type="match status" value="2"/>
</dbReference>
<organism evidence="4 5">
    <name type="scientific">Candidatus Galacturonatibacter soehngenii</name>
    <dbReference type="NCBI Taxonomy" id="2307010"/>
    <lineage>
        <taxon>Bacteria</taxon>
        <taxon>Bacillati</taxon>
        <taxon>Bacillota</taxon>
        <taxon>Clostridia</taxon>
        <taxon>Lachnospirales</taxon>
        <taxon>Lachnospiraceae</taxon>
        <taxon>Candidatus Galacturonatibacter</taxon>
    </lineage>
</organism>
<dbReference type="InterPro" id="IPR036779">
    <property type="entry name" value="LysM_dom_sf"/>
</dbReference>
<dbReference type="OrthoDB" id="9769314at2"/>
<dbReference type="GO" id="GO:0012505">
    <property type="term" value="C:endomembrane system"/>
    <property type="evidence" value="ECO:0007669"/>
    <property type="project" value="TreeGrafter"/>
</dbReference>
<dbReference type="Gene3D" id="3.10.50.10">
    <property type="match status" value="1"/>
</dbReference>
<dbReference type="SMART" id="SM00636">
    <property type="entry name" value="Glyco_18"/>
    <property type="match status" value="1"/>
</dbReference>
<dbReference type="SUPFAM" id="SSF51445">
    <property type="entry name" value="(Trans)glycosidases"/>
    <property type="match status" value="1"/>
</dbReference>
<evidence type="ECO:0000313" key="5">
    <source>
        <dbReference type="Proteomes" id="UP000461768"/>
    </source>
</evidence>
<accession>A0A7V7QJT0</accession>
<dbReference type="CDD" id="cd00118">
    <property type="entry name" value="LysM"/>
    <property type="match status" value="2"/>
</dbReference>
<dbReference type="PANTHER" id="PTHR46066:SF2">
    <property type="entry name" value="CHITINASE DOMAIN-CONTAINING PROTEIN 1"/>
    <property type="match status" value="1"/>
</dbReference>
<feature type="domain" description="LysM" evidence="2">
    <location>
        <begin position="55"/>
        <end position="100"/>
    </location>
</feature>
<gene>
    <name evidence="4" type="ORF">F7O84_08055</name>
</gene>
<dbReference type="GO" id="GO:0008061">
    <property type="term" value="F:chitin binding"/>
    <property type="evidence" value="ECO:0007669"/>
    <property type="project" value="InterPro"/>
</dbReference>
<evidence type="ECO:0000259" key="2">
    <source>
        <dbReference type="PROSITE" id="PS51782"/>
    </source>
</evidence>
<dbReference type="GO" id="GO:0016798">
    <property type="term" value="F:hydrolase activity, acting on glycosyl bonds"/>
    <property type="evidence" value="ECO:0007669"/>
    <property type="project" value="UniProtKB-KW"/>
</dbReference>
<reference evidence="4 5" key="1">
    <citation type="submission" date="2019-09" db="EMBL/GenBank/DDBJ databases">
        <authorList>
            <person name="Valk L.C."/>
        </authorList>
    </citation>
    <scope>NUCLEOTIDE SEQUENCE [LARGE SCALE GENOMIC DNA]</scope>
    <source>
        <strain evidence="4">GalUA</strain>
    </source>
</reference>
<dbReference type="EMBL" id="WAGX01000005">
    <property type="protein sequence ID" value="KAB1437551.1"/>
    <property type="molecule type" value="Genomic_DNA"/>
</dbReference>
<reference evidence="4 5" key="2">
    <citation type="submission" date="2020-02" db="EMBL/GenBank/DDBJ databases">
        <title>Candidatus Galacturonibacter soehngenii shows hetero-acetogenic catabolism of galacturonic acid but lacks a canonical carbon monoxide dehydrogenase/acetyl-CoA synthase complex.</title>
        <authorList>
            <person name="Diender M."/>
            <person name="Stouten G.R."/>
            <person name="Petersen J.F."/>
            <person name="Nielsen P.H."/>
            <person name="Dueholm M.S."/>
            <person name="Pronk J.T."/>
            <person name="Van Loosdrecht M.C.M."/>
        </authorList>
    </citation>
    <scope>NUCLEOTIDE SEQUENCE [LARGE SCALE GENOMIC DNA]</scope>
    <source>
        <strain evidence="4">GalUA</strain>
    </source>
</reference>
<proteinExistence type="predicted"/>
<protein>
    <submittedName>
        <fullName evidence="4">LysM peptidoglycan-binding domain-containing protein</fullName>
    </submittedName>
</protein>
<dbReference type="InterPro" id="IPR018392">
    <property type="entry name" value="LysM"/>
</dbReference>
<feature type="domain" description="GH18" evidence="3">
    <location>
        <begin position="104"/>
        <end position="431"/>
    </location>
</feature>
<dbReference type="InterPro" id="IPR029070">
    <property type="entry name" value="Chitinase_insertion_sf"/>
</dbReference>
<dbReference type="InterPro" id="IPR017853">
    <property type="entry name" value="GH"/>
</dbReference>
<dbReference type="SMART" id="SM00257">
    <property type="entry name" value="LysM"/>
    <property type="match status" value="2"/>
</dbReference>